<reference evidence="1 2" key="1">
    <citation type="submission" date="2016-01" db="EMBL/GenBank/DDBJ databases">
        <title>Whole genome sequencing of Myroides marinus L41.</title>
        <authorList>
            <person name="Hong K.W."/>
        </authorList>
    </citation>
    <scope>NUCLEOTIDE SEQUENCE [LARGE SCALE GENOMIC DNA]</scope>
    <source>
        <strain evidence="1 2">L41</strain>
    </source>
</reference>
<gene>
    <name evidence="1" type="ORF">AV926_06310</name>
</gene>
<dbReference type="InterPro" id="IPR045788">
    <property type="entry name" value="MobC_2"/>
</dbReference>
<name>A0A161SL04_9FLAO</name>
<protein>
    <submittedName>
        <fullName evidence="1">Uncharacterized protein</fullName>
    </submittedName>
</protein>
<comment type="caution">
    <text evidence="1">The sequence shown here is derived from an EMBL/GenBank/DDBJ whole genome shotgun (WGS) entry which is preliminary data.</text>
</comment>
<dbReference type="AlphaFoldDB" id="A0A161SL04"/>
<dbReference type="Proteomes" id="UP000076630">
    <property type="component" value="Unassembled WGS sequence"/>
</dbReference>
<dbReference type="EMBL" id="LQNU01000042">
    <property type="protein sequence ID" value="KZE82845.1"/>
    <property type="molecule type" value="Genomic_DNA"/>
</dbReference>
<dbReference type="Pfam" id="PF19514">
    <property type="entry name" value="MobC_2"/>
    <property type="match status" value="1"/>
</dbReference>
<sequence length="141" mass="16407">MEKSTNKTRKNKKETVWYRHSFALTDQQQKEFDRLLLKYNINNKTSFIASRIFSESTKVVVIDQVSFEYHASLSNLINYFKALGVSYNVLVNRTDLPVDSQEILKDISKTTIELSKVCQEIIKLTIAFESKILQTARNYDS</sequence>
<keyword evidence="2" id="KW-1185">Reference proteome</keyword>
<organism evidence="1 2">
    <name type="scientific">Myroides marinus</name>
    <dbReference type="NCBI Taxonomy" id="703342"/>
    <lineage>
        <taxon>Bacteria</taxon>
        <taxon>Pseudomonadati</taxon>
        <taxon>Bacteroidota</taxon>
        <taxon>Flavobacteriia</taxon>
        <taxon>Flavobacteriales</taxon>
        <taxon>Flavobacteriaceae</taxon>
        <taxon>Myroides</taxon>
    </lineage>
</organism>
<evidence type="ECO:0000313" key="1">
    <source>
        <dbReference type="EMBL" id="KZE82845.1"/>
    </source>
</evidence>
<dbReference type="OrthoDB" id="1451385at2"/>
<dbReference type="RefSeq" id="WP_038987619.1">
    <property type="nucleotide sequence ID" value="NZ_JWJO01000055.1"/>
</dbReference>
<accession>A0A161SL04</accession>
<proteinExistence type="predicted"/>
<evidence type="ECO:0000313" key="2">
    <source>
        <dbReference type="Proteomes" id="UP000076630"/>
    </source>
</evidence>